<keyword evidence="4 5" id="KW-0472">Membrane</keyword>
<dbReference type="Gene3D" id="2.40.50.140">
    <property type="entry name" value="Nucleic acid-binding proteins"/>
    <property type="match status" value="1"/>
</dbReference>
<feature type="transmembrane region" description="Helical" evidence="5">
    <location>
        <begin position="16"/>
        <end position="32"/>
    </location>
</feature>
<sequence length="249" mass="26980">MLTSAKEVKLKKHKNLFYSLPLLILLINFVYAQGEGIRSLESIFSNDYIFAILLIVAIVTAVFEVLTPGFGISGILSIACFIAFFWGSIKMGNTNIFEISLFVLGLLLLGFEIMIPGFGVAGVSGIIAVSAGLVLSMSDIYFALFSLALALVIALILGYVLVKRGIKSEAINRLRLFKESSSDKGYVSVKAEEVSIGDILITKTPLRPIGYAILGDRKIEVVSNTGFIGKDESVVVVRISGARVYVEKN</sequence>
<dbReference type="Pfam" id="PF24961">
    <property type="entry name" value="NfeD_membrane"/>
    <property type="match status" value="1"/>
</dbReference>
<dbReference type="PANTHER" id="PTHR33507">
    <property type="entry name" value="INNER MEMBRANE PROTEIN YBBJ"/>
    <property type="match status" value="1"/>
</dbReference>
<evidence type="ECO:0000259" key="7">
    <source>
        <dbReference type="Pfam" id="PF24961"/>
    </source>
</evidence>
<evidence type="ECO:0000256" key="1">
    <source>
        <dbReference type="ARBA" id="ARBA00004141"/>
    </source>
</evidence>
<keyword evidence="3 5" id="KW-1133">Transmembrane helix</keyword>
<dbReference type="InterPro" id="IPR012340">
    <property type="entry name" value="NA-bd_OB-fold"/>
</dbReference>
<feature type="transmembrane region" description="Helical" evidence="5">
    <location>
        <begin position="101"/>
        <end position="134"/>
    </location>
</feature>
<name>A0A133PM60_9FIRM</name>
<feature type="transmembrane region" description="Helical" evidence="5">
    <location>
        <begin position="69"/>
        <end position="89"/>
    </location>
</feature>
<organism evidence="8">
    <name type="scientific">Peptoniphilus harei</name>
    <dbReference type="NCBI Taxonomy" id="54005"/>
    <lineage>
        <taxon>Bacteria</taxon>
        <taxon>Bacillati</taxon>
        <taxon>Bacillota</taxon>
        <taxon>Tissierellia</taxon>
        <taxon>Tissierellales</taxon>
        <taxon>Peptoniphilaceae</taxon>
        <taxon>Peptoniphilus</taxon>
    </lineage>
</organism>
<keyword evidence="2 5" id="KW-0812">Transmembrane</keyword>
<feature type="transmembrane region" description="Helical" evidence="5">
    <location>
        <begin position="140"/>
        <end position="162"/>
    </location>
</feature>
<evidence type="ECO:0000256" key="2">
    <source>
        <dbReference type="ARBA" id="ARBA00022692"/>
    </source>
</evidence>
<dbReference type="InterPro" id="IPR002810">
    <property type="entry name" value="NfeD-like_C"/>
</dbReference>
<dbReference type="InterPro" id="IPR052165">
    <property type="entry name" value="Membrane_assoc_protease"/>
</dbReference>
<dbReference type="InterPro" id="IPR056739">
    <property type="entry name" value="NfeD_membrane"/>
</dbReference>
<evidence type="ECO:0000259" key="6">
    <source>
        <dbReference type="Pfam" id="PF01957"/>
    </source>
</evidence>
<comment type="subcellular location">
    <subcellularLocation>
        <location evidence="1">Membrane</location>
        <topology evidence="1">Multi-pass membrane protein</topology>
    </subcellularLocation>
</comment>
<gene>
    <name evidence="8" type="ORF">HMPREF3229_01252</name>
</gene>
<comment type="caution">
    <text evidence="8">The sequence shown here is derived from an EMBL/GenBank/DDBJ whole genome shotgun (WGS) entry which is preliminary data.</text>
</comment>
<reference evidence="8 9" key="1">
    <citation type="submission" date="2016-01" db="EMBL/GenBank/DDBJ databases">
        <authorList>
            <person name="Oliw E.H."/>
        </authorList>
    </citation>
    <scope>NUCLEOTIDE SEQUENCE [LARGE SCALE GENOMIC DNA]</scope>
    <source>
        <strain evidence="8 9">CMW7756A</strain>
    </source>
</reference>
<dbReference type="Pfam" id="PF01957">
    <property type="entry name" value="NfeD"/>
    <property type="match status" value="1"/>
</dbReference>
<proteinExistence type="predicted"/>
<evidence type="ECO:0000256" key="3">
    <source>
        <dbReference type="ARBA" id="ARBA00022989"/>
    </source>
</evidence>
<feature type="domain" description="NfeD integral membrane" evidence="7">
    <location>
        <begin position="49"/>
        <end position="163"/>
    </location>
</feature>
<accession>A0A133PM60</accession>
<feature type="domain" description="NfeD-like C-terminal" evidence="6">
    <location>
        <begin position="196"/>
        <end position="248"/>
    </location>
</feature>
<dbReference type="PATRIC" id="fig|54005.3.peg.1235"/>
<dbReference type="PANTHER" id="PTHR33507:SF3">
    <property type="entry name" value="INNER MEMBRANE PROTEIN YBBJ"/>
    <property type="match status" value="1"/>
</dbReference>
<dbReference type="AlphaFoldDB" id="A0A133PM60"/>
<evidence type="ECO:0000313" key="8">
    <source>
        <dbReference type="EMBL" id="KXA29627.1"/>
    </source>
</evidence>
<dbReference type="GO" id="GO:0005886">
    <property type="term" value="C:plasma membrane"/>
    <property type="evidence" value="ECO:0007669"/>
    <property type="project" value="TreeGrafter"/>
</dbReference>
<feature type="transmembrane region" description="Helical" evidence="5">
    <location>
        <begin position="44"/>
        <end position="63"/>
    </location>
</feature>
<evidence type="ECO:0000313" key="9">
    <source>
        <dbReference type="Proteomes" id="UP000070174"/>
    </source>
</evidence>
<dbReference type="EMBL" id="LRQE01000034">
    <property type="protein sequence ID" value="KXA29627.1"/>
    <property type="molecule type" value="Genomic_DNA"/>
</dbReference>
<dbReference type="Proteomes" id="UP000070174">
    <property type="component" value="Unassembled WGS sequence"/>
</dbReference>
<evidence type="ECO:0000256" key="5">
    <source>
        <dbReference type="SAM" id="Phobius"/>
    </source>
</evidence>
<evidence type="ECO:0000256" key="4">
    <source>
        <dbReference type="ARBA" id="ARBA00023136"/>
    </source>
</evidence>
<protein>
    <submittedName>
        <fullName evidence="8">Nodulation efficiency protein D</fullName>
    </submittedName>
</protein>